<comment type="caution">
    <text evidence="2">The sequence shown here is derived from an EMBL/GenBank/DDBJ whole genome shotgun (WGS) entry which is preliminary data.</text>
</comment>
<evidence type="ECO:0000256" key="1">
    <source>
        <dbReference type="SAM" id="Phobius"/>
    </source>
</evidence>
<dbReference type="AlphaFoldDB" id="A0A7J9AGU3"/>
<feature type="transmembrane region" description="Helical" evidence="1">
    <location>
        <begin position="42"/>
        <end position="69"/>
    </location>
</feature>
<dbReference type="Proteomes" id="UP000593574">
    <property type="component" value="Unassembled WGS sequence"/>
</dbReference>
<gene>
    <name evidence="2" type="ORF">Golax_003761</name>
</gene>
<accession>A0A7J9AGU3</accession>
<keyword evidence="1" id="KW-0472">Membrane</keyword>
<keyword evidence="1" id="KW-1133">Transmembrane helix</keyword>
<keyword evidence="1" id="KW-0812">Transmembrane</keyword>
<evidence type="ECO:0000313" key="3">
    <source>
        <dbReference type="Proteomes" id="UP000593574"/>
    </source>
</evidence>
<protein>
    <submittedName>
        <fullName evidence="2">Uncharacterized protein</fullName>
    </submittedName>
</protein>
<dbReference type="EMBL" id="JABEZV010000010">
    <property type="protein sequence ID" value="MBA0723152.1"/>
    <property type="molecule type" value="Genomic_DNA"/>
</dbReference>
<name>A0A7J9AGU3_9ROSI</name>
<sequence>MCSIALLQSMVLMLQTLRKPFLTILNSCLMSMLRTLNLRLSLWPGVPIFQIIILLILVCINSMLIGLIWKEIMMRVIIINDTYVNPILRVKGHGWTFIWKNQSLSLIAK</sequence>
<proteinExistence type="predicted"/>
<reference evidence="2 3" key="1">
    <citation type="journal article" date="2019" name="Genome Biol. Evol.">
        <title>Insights into the evolution of the New World diploid cottons (Gossypium, subgenus Houzingenia) based on genome sequencing.</title>
        <authorList>
            <person name="Grover C.E."/>
            <person name="Arick M.A. 2nd"/>
            <person name="Thrash A."/>
            <person name="Conover J.L."/>
            <person name="Sanders W.S."/>
            <person name="Peterson D.G."/>
            <person name="Frelichowski J.E."/>
            <person name="Scheffler J.A."/>
            <person name="Scheffler B.E."/>
            <person name="Wendel J.F."/>
        </authorList>
    </citation>
    <scope>NUCLEOTIDE SEQUENCE [LARGE SCALE GENOMIC DNA]</scope>
    <source>
        <strain evidence="2">4</strain>
        <tissue evidence="2">Leaf</tissue>
    </source>
</reference>
<keyword evidence="3" id="KW-1185">Reference proteome</keyword>
<organism evidence="2 3">
    <name type="scientific">Gossypium laxum</name>
    <dbReference type="NCBI Taxonomy" id="34288"/>
    <lineage>
        <taxon>Eukaryota</taxon>
        <taxon>Viridiplantae</taxon>
        <taxon>Streptophyta</taxon>
        <taxon>Embryophyta</taxon>
        <taxon>Tracheophyta</taxon>
        <taxon>Spermatophyta</taxon>
        <taxon>Magnoliopsida</taxon>
        <taxon>eudicotyledons</taxon>
        <taxon>Gunneridae</taxon>
        <taxon>Pentapetalae</taxon>
        <taxon>rosids</taxon>
        <taxon>malvids</taxon>
        <taxon>Malvales</taxon>
        <taxon>Malvaceae</taxon>
        <taxon>Malvoideae</taxon>
        <taxon>Gossypium</taxon>
    </lineage>
</organism>
<evidence type="ECO:0000313" key="2">
    <source>
        <dbReference type="EMBL" id="MBA0723152.1"/>
    </source>
</evidence>